<protein>
    <recommendedName>
        <fullName evidence="4">TIGR02281 family clan AA aspartic protease</fullName>
    </recommendedName>
</protein>
<dbReference type="InterPro" id="IPR001969">
    <property type="entry name" value="Aspartic_peptidase_AS"/>
</dbReference>
<keyword evidence="3" id="KW-1185">Reference proteome</keyword>
<feature type="transmembrane region" description="Helical" evidence="1">
    <location>
        <begin position="37"/>
        <end position="53"/>
    </location>
</feature>
<proteinExistence type="predicted"/>
<feature type="transmembrane region" description="Helical" evidence="1">
    <location>
        <begin position="6"/>
        <end position="25"/>
    </location>
</feature>
<dbReference type="SUPFAM" id="SSF50630">
    <property type="entry name" value="Acid proteases"/>
    <property type="match status" value="1"/>
</dbReference>
<dbReference type="InterPro" id="IPR034122">
    <property type="entry name" value="Retropepsin-like_bacterial"/>
</dbReference>
<dbReference type="CDD" id="cd05483">
    <property type="entry name" value="retropepsin_like_bacteria"/>
    <property type="match status" value="1"/>
</dbReference>
<sequence>MTEDQNINLVFAIGALVLVGSALFSRRIGFGEIVRSALSWVVIFAIFIVIFSYQHEIVGVWNKVTGELTGANDQQVVGDTLKIRQSADGHYWADAEVNGMPVRFLIDSGATTTAMTLKTARAAKVEINEGGFPTYLDTANGTVEAQRGKIQSLRVGPMMALDLPIVVAEAFGDSNVLGMNFLSEMKSWRVEQGEMILEPPARARRE</sequence>
<dbReference type="Proteomes" id="UP001500713">
    <property type="component" value="Unassembled WGS sequence"/>
</dbReference>
<dbReference type="RefSeq" id="WP_229953418.1">
    <property type="nucleotide sequence ID" value="NZ_BAAAEM010000003.1"/>
</dbReference>
<dbReference type="InterPro" id="IPR021109">
    <property type="entry name" value="Peptidase_aspartic_dom_sf"/>
</dbReference>
<accession>A0ABP3KL29</accession>
<dbReference type="InterPro" id="IPR011969">
    <property type="entry name" value="Clan_AA_Asp_peptidase_C"/>
</dbReference>
<evidence type="ECO:0008006" key="4">
    <source>
        <dbReference type="Google" id="ProtNLM"/>
    </source>
</evidence>
<reference evidence="3" key="1">
    <citation type="journal article" date="2019" name="Int. J. Syst. Evol. Microbiol.">
        <title>The Global Catalogue of Microorganisms (GCM) 10K type strain sequencing project: providing services to taxonomists for standard genome sequencing and annotation.</title>
        <authorList>
            <consortium name="The Broad Institute Genomics Platform"/>
            <consortium name="The Broad Institute Genome Sequencing Center for Infectious Disease"/>
            <person name="Wu L."/>
            <person name="Ma J."/>
        </authorList>
    </citation>
    <scope>NUCLEOTIDE SEQUENCE [LARGE SCALE GENOMIC DNA]</scope>
    <source>
        <strain evidence="3">JCM 14162</strain>
    </source>
</reference>
<keyword evidence="1" id="KW-0812">Transmembrane</keyword>
<keyword evidence="1" id="KW-1133">Transmembrane helix</keyword>
<comment type="caution">
    <text evidence="2">The sequence shown here is derived from an EMBL/GenBank/DDBJ whole genome shotgun (WGS) entry which is preliminary data.</text>
</comment>
<dbReference type="Pfam" id="PF13975">
    <property type="entry name" value="gag-asp_proteas"/>
    <property type="match status" value="1"/>
</dbReference>
<evidence type="ECO:0000313" key="3">
    <source>
        <dbReference type="Proteomes" id="UP001500713"/>
    </source>
</evidence>
<name>A0ABP3KL29_9SPHN</name>
<keyword evidence="1" id="KW-0472">Membrane</keyword>
<dbReference type="NCBIfam" id="TIGR02281">
    <property type="entry name" value="clan_AA_DTGA"/>
    <property type="match status" value="1"/>
</dbReference>
<gene>
    <name evidence="2" type="ORF">GCM10009096_25430</name>
</gene>
<evidence type="ECO:0000256" key="1">
    <source>
        <dbReference type="SAM" id="Phobius"/>
    </source>
</evidence>
<dbReference type="Gene3D" id="2.40.70.10">
    <property type="entry name" value="Acid Proteases"/>
    <property type="match status" value="1"/>
</dbReference>
<evidence type="ECO:0000313" key="2">
    <source>
        <dbReference type="EMBL" id="GAA0482048.1"/>
    </source>
</evidence>
<dbReference type="EMBL" id="BAAAEM010000003">
    <property type="protein sequence ID" value="GAA0482048.1"/>
    <property type="molecule type" value="Genomic_DNA"/>
</dbReference>
<dbReference type="PROSITE" id="PS00141">
    <property type="entry name" value="ASP_PROTEASE"/>
    <property type="match status" value="1"/>
</dbReference>
<organism evidence="2 3">
    <name type="scientific">Parasphingorhabdus litoris</name>
    <dbReference type="NCBI Taxonomy" id="394733"/>
    <lineage>
        <taxon>Bacteria</taxon>
        <taxon>Pseudomonadati</taxon>
        <taxon>Pseudomonadota</taxon>
        <taxon>Alphaproteobacteria</taxon>
        <taxon>Sphingomonadales</taxon>
        <taxon>Sphingomonadaceae</taxon>
        <taxon>Parasphingorhabdus</taxon>
    </lineage>
</organism>